<dbReference type="Gene3D" id="1.10.357.140">
    <property type="entry name" value="UbiA prenyltransferase"/>
    <property type="match status" value="1"/>
</dbReference>
<dbReference type="RefSeq" id="WP_068324570.1">
    <property type="nucleotide sequence ID" value="NZ_CP104874.1"/>
</dbReference>
<evidence type="ECO:0000313" key="7">
    <source>
        <dbReference type="Proteomes" id="UP001381003"/>
    </source>
</evidence>
<evidence type="ECO:0000256" key="5">
    <source>
        <dbReference type="SAM" id="Phobius"/>
    </source>
</evidence>
<name>A0ABZ2FCS6_9MICO</name>
<feature type="transmembrane region" description="Helical" evidence="5">
    <location>
        <begin position="90"/>
        <end position="117"/>
    </location>
</feature>
<evidence type="ECO:0000313" key="6">
    <source>
        <dbReference type="EMBL" id="WWF05107.1"/>
    </source>
</evidence>
<accession>A0ABZ2FCS6</accession>
<evidence type="ECO:0000256" key="2">
    <source>
        <dbReference type="ARBA" id="ARBA00022692"/>
    </source>
</evidence>
<evidence type="ECO:0000256" key="1">
    <source>
        <dbReference type="ARBA" id="ARBA00004141"/>
    </source>
</evidence>
<feature type="transmembrane region" description="Helical" evidence="5">
    <location>
        <begin position="250"/>
        <end position="267"/>
    </location>
</feature>
<sequence>MPDPRVPALLRAAHPLPTTAVTVLAAVLALATLSGPGRAVLVTAAVLSGQLSIGWGNDLIDAPRDRAVGRVDKPLATGELPTSTTRAACVAALVGTVVLSLACGIVAGMVHLVCVAAGWSYNLGVKATVVSFLPYAIAFGGLPLFVALVEPGATLPQWSTVVAGALLGVGAHLVNVLPDLVDDEATGVRGLAHRIGPRAATLLAVGSLTAATAVIAVGAGAVPAGVLVLVVAAVVILAGVALFGSGRAPFRAAIGIAVLDVLLLVVAR</sequence>
<evidence type="ECO:0000256" key="4">
    <source>
        <dbReference type="ARBA" id="ARBA00023136"/>
    </source>
</evidence>
<feature type="transmembrane region" description="Helical" evidence="5">
    <location>
        <begin position="199"/>
        <end position="218"/>
    </location>
</feature>
<feature type="transmembrane region" description="Helical" evidence="5">
    <location>
        <begin position="129"/>
        <end position="149"/>
    </location>
</feature>
<dbReference type="EMBL" id="CP104874">
    <property type="protein sequence ID" value="WWF05107.1"/>
    <property type="molecule type" value="Genomic_DNA"/>
</dbReference>
<dbReference type="Pfam" id="PF01040">
    <property type="entry name" value="UbiA"/>
    <property type="match status" value="1"/>
</dbReference>
<feature type="transmembrane region" description="Helical" evidence="5">
    <location>
        <begin position="12"/>
        <end position="32"/>
    </location>
</feature>
<dbReference type="Proteomes" id="UP001381003">
    <property type="component" value="Chromosome"/>
</dbReference>
<evidence type="ECO:0000256" key="3">
    <source>
        <dbReference type="ARBA" id="ARBA00022989"/>
    </source>
</evidence>
<keyword evidence="4 5" id="KW-0472">Membrane</keyword>
<gene>
    <name evidence="6" type="ORF">N5P18_15830</name>
</gene>
<keyword evidence="3 5" id="KW-1133">Transmembrane helix</keyword>
<dbReference type="CDD" id="cd13956">
    <property type="entry name" value="PT_UbiA"/>
    <property type="match status" value="1"/>
</dbReference>
<reference evidence="6 7" key="1">
    <citation type="submission" date="2022-09" db="EMBL/GenBank/DDBJ databases">
        <title>Complete genome sequence of Janibacter terrae strain COS04-44, PCL-degrading bacteria isolated from oil spilled coast.</title>
        <authorList>
            <person name="Park H."/>
            <person name="Kim J.Y."/>
            <person name="An S.H."/>
            <person name="Lee C.M."/>
            <person name="Weon H.-Y."/>
        </authorList>
    </citation>
    <scope>NUCLEOTIDE SEQUENCE [LARGE SCALE GENOMIC DNA]</scope>
    <source>
        <strain evidence="6 7">COS04-44</strain>
    </source>
</reference>
<feature type="transmembrane region" description="Helical" evidence="5">
    <location>
        <begin position="224"/>
        <end position="243"/>
    </location>
</feature>
<keyword evidence="7" id="KW-1185">Reference proteome</keyword>
<comment type="subcellular location">
    <subcellularLocation>
        <location evidence="1">Membrane</location>
        <topology evidence="1">Multi-pass membrane protein</topology>
    </subcellularLocation>
</comment>
<protein>
    <submittedName>
        <fullName evidence="6">UbiA family prenyltransferase</fullName>
    </submittedName>
</protein>
<dbReference type="InterPro" id="IPR000537">
    <property type="entry name" value="UbiA_prenyltransferase"/>
</dbReference>
<proteinExistence type="predicted"/>
<keyword evidence="2 5" id="KW-0812">Transmembrane</keyword>
<organism evidence="6 7">
    <name type="scientific">Janibacter terrae</name>
    <dbReference type="NCBI Taxonomy" id="103817"/>
    <lineage>
        <taxon>Bacteria</taxon>
        <taxon>Bacillati</taxon>
        <taxon>Actinomycetota</taxon>
        <taxon>Actinomycetes</taxon>
        <taxon>Micrococcales</taxon>
        <taxon>Intrasporangiaceae</taxon>
        <taxon>Janibacter</taxon>
    </lineage>
</organism>
<feature type="transmembrane region" description="Helical" evidence="5">
    <location>
        <begin position="155"/>
        <end position="178"/>
    </location>
</feature>
<dbReference type="InterPro" id="IPR044878">
    <property type="entry name" value="UbiA_sf"/>
</dbReference>